<dbReference type="AlphaFoldDB" id="A0A917AAR5"/>
<evidence type="ECO:0000313" key="1">
    <source>
        <dbReference type="EMBL" id="GGE38698.1"/>
    </source>
</evidence>
<dbReference type="RefSeq" id="WP_095596752.1">
    <property type="nucleotide sequence ID" value="NZ_BMKN01000001.1"/>
</dbReference>
<dbReference type="Pfam" id="PF07103">
    <property type="entry name" value="DUF1365"/>
    <property type="match status" value="1"/>
</dbReference>
<comment type="caution">
    <text evidence="1">The sequence shown here is derived from an EMBL/GenBank/DDBJ whole genome shotgun (WGS) entry which is preliminary data.</text>
</comment>
<keyword evidence="2" id="KW-1185">Reference proteome</keyword>
<reference evidence="1" key="2">
    <citation type="submission" date="2020-09" db="EMBL/GenBank/DDBJ databases">
        <authorList>
            <person name="Sun Q."/>
            <person name="Zhou Y."/>
        </authorList>
    </citation>
    <scope>NUCLEOTIDE SEQUENCE</scope>
    <source>
        <strain evidence="1">CGMCC 1.16012</strain>
    </source>
</reference>
<dbReference type="EMBL" id="BMKN01000001">
    <property type="protein sequence ID" value="GGE38698.1"/>
    <property type="molecule type" value="Genomic_DNA"/>
</dbReference>
<name>A0A917AAR5_9RHOB</name>
<organism evidence="1 2">
    <name type="scientific">Actibacterium pelagium</name>
    <dbReference type="NCBI Taxonomy" id="2029103"/>
    <lineage>
        <taxon>Bacteria</taxon>
        <taxon>Pseudomonadati</taxon>
        <taxon>Pseudomonadota</taxon>
        <taxon>Alphaproteobacteria</taxon>
        <taxon>Rhodobacterales</taxon>
        <taxon>Roseobacteraceae</taxon>
        <taxon>Actibacterium</taxon>
    </lineage>
</organism>
<dbReference type="InterPro" id="IPR010775">
    <property type="entry name" value="DUF1365"/>
</dbReference>
<proteinExistence type="predicted"/>
<evidence type="ECO:0000313" key="2">
    <source>
        <dbReference type="Proteomes" id="UP000606730"/>
    </source>
</evidence>
<reference evidence="1" key="1">
    <citation type="journal article" date="2014" name="Int. J. Syst. Evol. Microbiol.">
        <title>Complete genome sequence of Corynebacterium casei LMG S-19264T (=DSM 44701T), isolated from a smear-ripened cheese.</title>
        <authorList>
            <consortium name="US DOE Joint Genome Institute (JGI-PGF)"/>
            <person name="Walter F."/>
            <person name="Albersmeier A."/>
            <person name="Kalinowski J."/>
            <person name="Ruckert C."/>
        </authorList>
    </citation>
    <scope>NUCLEOTIDE SEQUENCE</scope>
    <source>
        <strain evidence="1">CGMCC 1.16012</strain>
    </source>
</reference>
<dbReference type="PANTHER" id="PTHR33973">
    <property type="entry name" value="OS07G0153300 PROTEIN"/>
    <property type="match status" value="1"/>
</dbReference>
<accession>A0A917AAR5</accession>
<gene>
    <name evidence="1" type="ORF">GCM10011517_03100</name>
</gene>
<dbReference type="Proteomes" id="UP000606730">
    <property type="component" value="Unassembled WGS sequence"/>
</dbReference>
<dbReference type="PANTHER" id="PTHR33973:SF4">
    <property type="entry name" value="OS07G0153300 PROTEIN"/>
    <property type="match status" value="1"/>
</dbReference>
<dbReference type="OrthoDB" id="9778801at2"/>
<protein>
    <submittedName>
        <fullName evidence="1">DUF1365 domain-containing protein</fullName>
    </submittedName>
</protein>
<sequence>MSWPQHLKGTTTHARRGAVKNAFRYGVDYVLIDPEEKQGPRLFSRNRMNLTSVHDRNHGGPRSGGQGAAWAWSVLAEHGYVRQASTRLRLLTQPRFLGYLFNPVSFWMLFEGNDLVAVIAEVNNTFGDRHSYLCRTENWGPITPSRQMRSEKLFHVSPFQQIAGTYAFNFSVTPDHIAIRILHENGDEGVIATLHGPRRDLTNRAILGAAIRRPFGPLRVIALIYWQAIVLKLKGAPYRTRPLPPTKEVS</sequence>